<evidence type="ECO:0000313" key="3">
    <source>
        <dbReference type="Proteomes" id="UP000827092"/>
    </source>
</evidence>
<dbReference type="EMBL" id="JAFNEN010000150">
    <property type="protein sequence ID" value="KAG8191896.1"/>
    <property type="molecule type" value="Genomic_DNA"/>
</dbReference>
<dbReference type="AlphaFoldDB" id="A0AAV6V8H2"/>
<feature type="compositionally biased region" description="Basic and acidic residues" evidence="1">
    <location>
        <begin position="39"/>
        <end position="51"/>
    </location>
</feature>
<gene>
    <name evidence="2" type="ORF">JTE90_019830</name>
</gene>
<name>A0AAV6V8H2_9ARAC</name>
<accession>A0AAV6V8H2</accession>
<protein>
    <submittedName>
        <fullName evidence="2">Uncharacterized protein</fullName>
    </submittedName>
</protein>
<keyword evidence="3" id="KW-1185">Reference proteome</keyword>
<proteinExistence type="predicted"/>
<organism evidence="2 3">
    <name type="scientific">Oedothorax gibbosus</name>
    <dbReference type="NCBI Taxonomy" id="931172"/>
    <lineage>
        <taxon>Eukaryota</taxon>
        <taxon>Metazoa</taxon>
        <taxon>Ecdysozoa</taxon>
        <taxon>Arthropoda</taxon>
        <taxon>Chelicerata</taxon>
        <taxon>Arachnida</taxon>
        <taxon>Araneae</taxon>
        <taxon>Araneomorphae</taxon>
        <taxon>Entelegynae</taxon>
        <taxon>Araneoidea</taxon>
        <taxon>Linyphiidae</taxon>
        <taxon>Erigoninae</taxon>
        <taxon>Oedothorax</taxon>
    </lineage>
</organism>
<evidence type="ECO:0000313" key="2">
    <source>
        <dbReference type="EMBL" id="KAG8191896.1"/>
    </source>
</evidence>
<feature type="region of interest" description="Disordered" evidence="1">
    <location>
        <begin position="1"/>
        <end position="55"/>
    </location>
</feature>
<dbReference type="Proteomes" id="UP000827092">
    <property type="component" value="Unassembled WGS sequence"/>
</dbReference>
<reference evidence="2 3" key="1">
    <citation type="journal article" date="2022" name="Nat. Ecol. Evol.">
        <title>A masculinizing supergene underlies an exaggerated male reproductive morph in a spider.</title>
        <authorList>
            <person name="Hendrickx F."/>
            <person name="De Corte Z."/>
            <person name="Sonet G."/>
            <person name="Van Belleghem S.M."/>
            <person name="Kostlbacher S."/>
            <person name="Vangestel C."/>
        </authorList>
    </citation>
    <scope>NUCLEOTIDE SEQUENCE [LARGE SCALE GENOMIC DNA]</scope>
    <source>
        <strain evidence="2">W744_W776</strain>
    </source>
</reference>
<sequence length="69" mass="7788">MSTAQRPTKMDKKRSPQHSQAQMTPHARHRGLMECASISREDYPPQQKPDDESGIVSSRFAELAMSICD</sequence>
<comment type="caution">
    <text evidence="2">The sequence shown here is derived from an EMBL/GenBank/DDBJ whole genome shotgun (WGS) entry which is preliminary data.</text>
</comment>
<evidence type="ECO:0000256" key="1">
    <source>
        <dbReference type="SAM" id="MobiDB-lite"/>
    </source>
</evidence>